<accession>A0AC58J8S1</accession>
<proteinExistence type="predicted"/>
<keyword evidence="1" id="KW-1185">Reference proteome</keyword>
<protein>
    <submittedName>
        <fullName evidence="2">Scavenger receptor cysteine-rich domain-containing protein DMBT1-like</fullName>
    </submittedName>
</protein>
<name>A0AC58J8S1_DANRE</name>
<sequence length="1532" mass="166248">MRAASVLCKQLNCGIAVSVVGSDWFGEGSGEIWADVFNCDGNETKLSECSISSWSRAERSHRRDVGVICSNSSLALHEGLVRLSGERQCEGQVEVLIQQVWRKVLLDSWSLTESSVVCRQLGCGSVLNFSGSSSSSPEHSHECVMGFQCSGSEAHLGNCSSPQTLNCSSTQQLSITCLGRGSIRLVGSGGDCAGRLEVFHSGSWGTVCDDSWDIKDAHVVCRQLQCGVALSNQQVPAWFGPGSGPIWLDEVECEGNETSLWSCSSPGWGKHDCLHKEDVGVVCSEYKEIRLTEGCEGNVEVFYNGSWGNVCWNQMDRDTASLICQELNCGRSSNEPSHSEGLKSHNWLDYFKCRPHDFTLWQCPSAPWRLTDSNNEVAVITCTEEESSESPRSLLPCFTYSSHHQRQCSTHVPLRLRGGGGRCSGRLEVYHNAVWGSVCDDLWDISDAQVVCRQLGCGAALRADGNSAFGAGEGVVWLNRVQCRGNELHLWDCPLSLNNHTDCSHKEHAGLTCADLPDISASTTPATSASSSAAVSQTVSSTSVSPPQTHPETGPETHPVPPVVVIVLGVVLLLLLVPLLILIQQNRVMRRALSKRRQKTITTEAVYEELHQRPKNGHSVFTQRMRSAPHSYEDITTEGPEEQASSENYDDAITAGLGHSGAEDVPENYDDAIVLRQLSNDKAESPEDYGDPDEREYVSDILDYDDVGEEPEKQEANVLAHVPLRLRGGDGRCSGRLEVYHNAVWGSVCDDLWDISDAQVVCRQLGCGAALRADGNSAFGAGECVVWLNRVHFSVCHLYVAQKDHLNVRLVNGNSRCAGRVEVLHRGQWGTVCDDWWDLADAAVVCRELGCGEPVDALGYAHFGQGSGPIWMSYAVCTGSESTLKSCGSTGWAKNNCDHNNDAGVICSEVRLVGGSRCSGRLEILHDQTWMSVCDAAFDQQDAEVVCRELDCGAPVQVLRAAAFDKGDAQMWTQEIQCRGNESQIHLCPTSPLYKINCSHHNYTELMCAESVNVRLVNGTSRCAGRVEVLHRGQWGTVCEDDWDMADAAVVCRELGCGEPVDALGDAHFGPGSEPVWMSYVVCTGSESTLKNCGLTGWGTSACKQNGEAGVICSEVKLFGDSHCSGRLEILHNQTWMSVCDAAFDQQDAEVVCRELDCGAPVQVLRIAAFDKGDAQMWTQEIHCRGDESQIHLCPFTSTSSSHENNCTHDNTELVCAESVNVRLINSTSRCAGRVEVFHRGQWGTVCDAAWDLKDAAVVCRELGCGEPVDALSGAHFGQGTGPIWMGVVLCTGSESTLKACGSWGWEKHNCDHSGDAGIICSEVRLVGGSRCSGRLEILHNQTWMSVCDAAFDQQDAEVVCRELDCGAPVQVLRAAAFDKGDAQMWTQEIHCRGDESQIHLCPTSTLYENNCTHNNSVRLICADARNVRLVDGNSRCAGRVEVYHRGQWGTVCEDDWDLADAAVVCRELDCGEPVDALGDAHFGPGSGPIWMSTLSCYGMESTLKSCGAAGWGQHTCGHNDDAGVICSGEGQ</sequence>
<dbReference type="RefSeq" id="XP_073802882.1">
    <property type="nucleotide sequence ID" value="XM_073946781.1"/>
</dbReference>
<organism evidence="1 2">
    <name type="scientific">Danio rerio</name>
    <name type="common">Zebrafish</name>
    <name type="synonym">Brachydanio rerio</name>
    <dbReference type="NCBI Taxonomy" id="7955"/>
    <lineage>
        <taxon>Eukaryota</taxon>
        <taxon>Metazoa</taxon>
        <taxon>Chordata</taxon>
        <taxon>Craniata</taxon>
        <taxon>Vertebrata</taxon>
        <taxon>Euteleostomi</taxon>
        <taxon>Actinopterygii</taxon>
        <taxon>Neopterygii</taxon>
        <taxon>Teleostei</taxon>
        <taxon>Ostariophysi</taxon>
        <taxon>Cypriniformes</taxon>
        <taxon>Danionidae</taxon>
        <taxon>Danioninae</taxon>
        <taxon>Danio</taxon>
    </lineage>
</organism>
<gene>
    <name evidence="2" type="primary">LOC110439348</name>
</gene>
<dbReference type="Proteomes" id="UP000000437">
    <property type="component" value="Chromosome 4"/>
</dbReference>
<evidence type="ECO:0000313" key="1">
    <source>
        <dbReference type="Proteomes" id="UP000000437"/>
    </source>
</evidence>
<reference evidence="2" key="1">
    <citation type="submission" date="2025-08" db="UniProtKB">
        <authorList>
            <consortium name="RefSeq"/>
        </authorList>
    </citation>
    <scope>IDENTIFICATION</scope>
    <source>
        <strain evidence="2">Tuebingen</strain>
        <tissue evidence="2">Fibroblasts and whole tissue</tissue>
    </source>
</reference>
<evidence type="ECO:0000313" key="2">
    <source>
        <dbReference type="RefSeq" id="XP_073802882.1"/>
    </source>
</evidence>